<accession>A0AAE7SRH9</accession>
<dbReference type="Proteomes" id="UP000827445">
    <property type="component" value="Segment"/>
</dbReference>
<keyword evidence="1" id="KW-0436">Ligase</keyword>
<dbReference type="Pfam" id="PF22745">
    <property type="entry name" value="Nlig-Ia"/>
    <property type="match status" value="1"/>
</dbReference>
<dbReference type="GO" id="GO:0016874">
    <property type="term" value="F:ligase activity"/>
    <property type="evidence" value="ECO:0007669"/>
    <property type="project" value="UniProtKB-KW"/>
</dbReference>
<protein>
    <submittedName>
        <fullName evidence="1">NAD-dependent DNA ligase</fullName>
    </submittedName>
</protein>
<evidence type="ECO:0000313" key="1">
    <source>
        <dbReference type="EMBL" id="QXP45167.1"/>
    </source>
</evidence>
<evidence type="ECO:0000313" key="2">
    <source>
        <dbReference type="Proteomes" id="UP000827445"/>
    </source>
</evidence>
<gene>
    <name evidence="1" type="ORF">cd2_041</name>
</gene>
<dbReference type="EMBL" id="MZ398135">
    <property type="protein sequence ID" value="QXP45167.1"/>
    <property type="molecule type" value="Genomic_DNA"/>
</dbReference>
<dbReference type="Gene3D" id="1.10.287.610">
    <property type="entry name" value="Helix hairpin bin"/>
    <property type="match status" value="1"/>
</dbReference>
<keyword evidence="2" id="KW-1185">Reference proteome</keyword>
<sequence>MLALINRRERQILLHSCIYYELDKNIISDYQFDMWSKELVELMEAYHNEFKASEYYSEFKEFTGSSGAFLNYRLLYDKACQMAKKYG</sequence>
<organism evidence="1 2">
    <name type="scientific">Carnobacterium phage cd2</name>
    <dbReference type="NCBI Taxonomy" id="2849244"/>
    <lineage>
        <taxon>Viruses</taxon>
        <taxon>Duplodnaviria</taxon>
        <taxon>Heunggongvirae</taxon>
        <taxon>Uroviricota</taxon>
        <taxon>Caudoviricetes</taxon>
        <taxon>Carnodivirus</taxon>
        <taxon>Carnodivirus cd2-like</taxon>
    </lineage>
</organism>
<dbReference type="SUPFAM" id="SSF56091">
    <property type="entry name" value="DNA ligase/mRNA capping enzyme, catalytic domain"/>
    <property type="match status" value="1"/>
</dbReference>
<reference evidence="1 2" key="1">
    <citation type="journal article" date="2021" name="Microbiol. Resour. Announc.">
        <title>Genome Sequences of Bacteriophages cd2, cd3, and cd4, which Specifically Target Carnobacterium divergens.</title>
        <authorList>
            <person name="Zhang P."/>
            <person name="Britton A.P."/>
            <person name="Visser K.A."/>
            <person name="Welke C.A."/>
            <person name="Wassink H."/>
            <person name="Prins E."/>
            <person name="Yang X."/>
            <person name="Martin-Visscher L.A."/>
        </authorList>
    </citation>
    <scope>NUCLEOTIDE SEQUENCE [LARGE SCALE GENOMIC DNA]</scope>
    <source>
        <strain evidence="2">cd2</strain>
    </source>
</reference>
<name>A0AAE7SRH9_9CAUD</name>
<proteinExistence type="predicted"/>